<dbReference type="InterPro" id="IPR002110">
    <property type="entry name" value="Ankyrin_rpt"/>
</dbReference>
<evidence type="ECO:0000256" key="1">
    <source>
        <dbReference type="ARBA" id="ARBA00022737"/>
    </source>
</evidence>
<dbReference type="Proteomes" id="UP001627154">
    <property type="component" value="Unassembled WGS sequence"/>
</dbReference>
<evidence type="ECO:0000256" key="2">
    <source>
        <dbReference type="ARBA" id="ARBA00023043"/>
    </source>
</evidence>
<gene>
    <name evidence="4" type="ORF">TKK_009138</name>
</gene>
<dbReference type="Gene3D" id="1.25.40.20">
    <property type="entry name" value="Ankyrin repeat-containing domain"/>
    <property type="match status" value="1"/>
</dbReference>
<organism evidence="4 5">
    <name type="scientific">Trichogramma kaykai</name>
    <dbReference type="NCBI Taxonomy" id="54128"/>
    <lineage>
        <taxon>Eukaryota</taxon>
        <taxon>Metazoa</taxon>
        <taxon>Ecdysozoa</taxon>
        <taxon>Arthropoda</taxon>
        <taxon>Hexapoda</taxon>
        <taxon>Insecta</taxon>
        <taxon>Pterygota</taxon>
        <taxon>Neoptera</taxon>
        <taxon>Endopterygota</taxon>
        <taxon>Hymenoptera</taxon>
        <taxon>Apocrita</taxon>
        <taxon>Proctotrupomorpha</taxon>
        <taxon>Chalcidoidea</taxon>
        <taxon>Trichogrammatidae</taxon>
        <taxon>Trichogramma</taxon>
    </lineage>
</organism>
<dbReference type="SMART" id="SM00248">
    <property type="entry name" value="ANK"/>
    <property type="match status" value="3"/>
</dbReference>
<keyword evidence="5" id="KW-1185">Reference proteome</keyword>
<evidence type="ECO:0000256" key="3">
    <source>
        <dbReference type="PROSITE-ProRule" id="PRU00023"/>
    </source>
</evidence>
<feature type="repeat" description="ANK" evidence="3">
    <location>
        <begin position="220"/>
        <end position="248"/>
    </location>
</feature>
<keyword evidence="1" id="KW-0677">Repeat</keyword>
<reference evidence="4 5" key="1">
    <citation type="journal article" date="2024" name="bioRxiv">
        <title>A reference genome for Trichogramma kaykai: A tiny desert-dwelling parasitoid wasp with competing sex-ratio distorters.</title>
        <authorList>
            <person name="Culotta J."/>
            <person name="Lindsey A.R."/>
        </authorList>
    </citation>
    <scope>NUCLEOTIDE SEQUENCE [LARGE SCALE GENOMIC DNA]</scope>
    <source>
        <strain evidence="4 5">KSX58</strain>
    </source>
</reference>
<name>A0ABD2WVW3_9HYME</name>
<keyword evidence="2 3" id="KW-0040">ANK repeat</keyword>
<evidence type="ECO:0000313" key="4">
    <source>
        <dbReference type="EMBL" id="KAL3397111.1"/>
    </source>
</evidence>
<dbReference type="InterPro" id="IPR036770">
    <property type="entry name" value="Ankyrin_rpt-contain_sf"/>
</dbReference>
<sequence length="317" mass="36557">MFTRIQIIVYRLVDYNNRSCARVSVCSTIAIMCAPDSSNQPEQSRSSLEQLKSLKARTNWAKAEDRNKFIPEFYSLIVSWVGPPPNFRHIFHTAEMNFLLMECITHKNPRWNSYTREKVLDFVIDSGYKDERELKLGEDGKPLLRRCTAILWAAPHPLCNKATVMRKLFKIYDKFDLNYHFEVNTHFHTACAWGCDEAVQKFLEAGQDPNCFMPRVEILPLNLAVIKERRKVMELLLKNGADPNKADGQGSTPLHFICRRGKDDDLLEEFFRICDGKNLTVNVNPKDDTNRTPLSYVPATRMPRVAMVLLGRDADIQ</sequence>
<proteinExistence type="predicted"/>
<protein>
    <submittedName>
        <fullName evidence="4">Uncharacterized protein</fullName>
    </submittedName>
</protein>
<comment type="caution">
    <text evidence="4">The sequence shown here is derived from an EMBL/GenBank/DDBJ whole genome shotgun (WGS) entry which is preliminary data.</text>
</comment>
<dbReference type="PROSITE" id="PS50088">
    <property type="entry name" value="ANK_REPEAT"/>
    <property type="match status" value="1"/>
</dbReference>
<dbReference type="AlphaFoldDB" id="A0ABD2WVW3"/>
<dbReference type="SUPFAM" id="SSF48403">
    <property type="entry name" value="Ankyrin repeat"/>
    <property type="match status" value="1"/>
</dbReference>
<dbReference type="InterPro" id="IPR050776">
    <property type="entry name" value="Ank_Repeat/CDKN_Inhibitor"/>
</dbReference>
<dbReference type="Pfam" id="PF12796">
    <property type="entry name" value="Ank_2"/>
    <property type="match status" value="1"/>
</dbReference>
<evidence type="ECO:0000313" key="5">
    <source>
        <dbReference type="Proteomes" id="UP001627154"/>
    </source>
</evidence>
<dbReference type="EMBL" id="JBJJXI010000067">
    <property type="protein sequence ID" value="KAL3397111.1"/>
    <property type="molecule type" value="Genomic_DNA"/>
</dbReference>
<accession>A0ABD2WVW3</accession>
<dbReference type="PANTHER" id="PTHR24201">
    <property type="entry name" value="ANK_REP_REGION DOMAIN-CONTAINING PROTEIN"/>
    <property type="match status" value="1"/>
</dbReference>